<dbReference type="EMBL" id="JAUNZN010000026">
    <property type="protein sequence ID" value="KAK4807843.1"/>
    <property type="molecule type" value="Genomic_DNA"/>
</dbReference>
<evidence type="ECO:0000313" key="2">
    <source>
        <dbReference type="EMBL" id="KAK4807843.1"/>
    </source>
</evidence>
<reference evidence="2 3" key="1">
    <citation type="journal article" date="2023" name="J. Hered.">
        <title>Chromosome-level genome of the wood stork (Mycteria americana) provides insight into avian chromosome evolution.</title>
        <authorList>
            <person name="Flamio R. Jr."/>
            <person name="Ramstad K.M."/>
        </authorList>
    </citation>
    <scope>NUCLEOTIDE SEQUENCE [LARGE SCALE GENOMIC DNA]</scope>
    <source>
        <strain evidence="2">JAX WOST 10</strain>
    </source>
</reference>
<evidence type="ECO:0000256" key="1">
    <source>
        <dbReference type="SAM" id="MobiDB-lite"/>
    </source>
</evidence>
<name>A0AAN7RU62_MYCAM</name>
<proteinExistence type="predicted"/>
<dbReference type="Proteomes" id="UP001333110">
    <property type="component" value="Unassembled WGS sequence"/>
</dbReference>
<accession>A0AAN7RU62</accession>
<comment type="caution">
    <text evidence="2">The sequence shown here is derived from an EMBL/GenBank/DDBJ whole genome shotgun (WGS) entry which is preliminary data.</text>
</comment>
<gene>
    <name evidence="2" type="ORF">QYF61_007749</name>
</gene>
<protein>
    <submittedName>
        <fullName evidence="2">Uncharacterized protein</fullName>
    </submittedName>
</protein>
<organism evidence="2 3">
    <name type="scientific">Mycteria americana</name>
    <name type="common">Wood stork</name>
    <dbReference type="NCBI Taxonomy" id="33587"/>
    <lineage>
        <taxon>Eukaryota</taxon>
        <taxon>Metazoa</taxon>
        <taxon>Chordata</taxon>
        <taxon>Craniata</taxon>
        <taxon>Vertebrata</taxon>
        <taxon>Euteleostomi</taxon>
        <taxon>Archelosauria</taxon>
        <taxon>Archosauria</taxon>
        <taxon>Dinosauria</taxon>
        <taxon>Saurischia</taxon>
        <taxon>Theropoda</taxon>
        <taxon>Coelurosauria</taxon>
        <taxon>Aves</taxon>
        <taxon>Neognathae</taxon>
        <taxon>Neoaves</taxon>
        <taxon>Aequornithes</taxon>
        <taxon>Ciconiiformes</taxon>
        <taxon>Ciconiidae</taxon>
        <taxon>Mycteria</taxon>
    </lineage>
</organism>
<dbReference type="AlphaFoldDB" id="A0AAN7RU62"/>
<sequence length="135" mass="15081">MMKELEHFSYAERLGELRLFSLEKARGDLMNVHLMGGNEEEGAGRSSAVPSGRTRGKGHKLQNMKLNLNTRKNFRTATVVKHCSWLPAEAVESPPLESTQNLRGHVLGNLLWVTLLEQEGLDSLISKVLKTSMIL</sequence>
<keyword evidence="3" id="KW-1185">Reference proteome</keyword>
<feature type="region of interest" description="Disordered" evidence="1">
    <location>
        <begin position="37"/>
        <end position="58"/>
    </location>
</feature>
<evidence type="ECO:0000313" key="3">
    <source>
        <dbReference type="Proteomes" id="UP001333110"/>
    </source>
</evidence>